<dbReference type="AlphaFoldDB" id="A0A316X5I3"/>
<gene>
    <name evidence="1" type="ORF">C1638_005675</name>
</gene>
<comment type="caution">
    <text evidence="1">The sequence shown here is derived from an EMBL/GenBank/DDBJ whole genome shotgun (WGS) entry which is preliminary data.</text>
</comment>
<dbReference type="EMBL" id="PPEI02000001">
    <property type="protein sequence ID" value="PWN68086.1"/>
    <property type="molecule type" value="Genomic_DNA"/>
</dbReference>
<proteinExistence type="predicted"/>
<protein>
    <submittedName>
        <fullName evidence="1">Uncharacterized protein</fullName>
    </submittedName>
</protein>
<reference evidence="1" key="1">
    <citation type="submission" date="2018-04" db="EMBL/GenBank/DDBJ databases">
        <title>Draft Genome Sequences of Chryseobacterium lactis NCTC11390T isolated from milk, Chryseobacterium oncorhynchi 701B-08T from rainbow trout, and Chryseobacterium viscerum 687B-08T from diseased fish.</title>
        <authorList>
            <person name="Jeong J.-J."/>
            <person name="Lee Y.J."/>
            <person name="Pathiraja D."/>
            <person name="Park B."/>
            <person name="Choi I.-G."/>
            <person name="Kim K.D."/>
        </authorList>
    </citation>
    <scope>NUCLEOTIDE SEQUENCE [LARGE SCALE GENOMIC DNA]</scope>
    <source>
        <strain evidence="1">701B-08</strain>
    </source>
</reference>
<accession>A0A316X5I3</accession>
<organism evidence="1 2">
    <name type="scientific">Chryseobacterium oncorhynchi</name>
    <dbReference type="NCBI Taxonomy" id="741074"/>
    <lineage>
        <taxon>Bacteria</taxon>
        <taxon>Pseudomonadati</taxon>
        <taxon>Bacteroidota</taxon>
        <taxon>Flavobacteriia</taxon>
        <taxon>Flavobacteriales</taxon>
        <taxon>Weeksellaceae</taxon>
        <taxon>Chryseobacterium group</taxon>
        <taxon>Chryseobacterium</taxon>
    </lineage>
</organism>
<keyword evidence="2" id="KW-1185">Reference proteome</keyword>
<sequence length="130" mass="15125">MGGKELATDYPFPQFSNHPEKVYYSVKELLLHLENNPDFEYTIYFENKERSSEIKQITLQYTDDGKMIFGLSMYGNDPSSIKSIQLFKEIKSYLNSKMACVTIEEPPPINSNEFISFCNERFVPDIESKL</sequence>
<name>A0A316X5I3_9FLAO</name>
<evidence type="ECO:0000313" key="2">
    <source>
        <dbReference type="Proteomes" id="UP000236182"/>
    </source>
</evidence>
<evidence type="ECO:0000313" key="1">
    <source>
        <dbReference type="EMBL" id="PWN68086.1"/>
    </source>
</evidence>
<dbReference type="Proteomes" id="UP000236182">
    <property type="component" value="Unassembled WGS sequence"/>
</dbReference>